<proteinExistence type="inferred from homology"/>
<keyword evidence="5 6" id="KW-0539">Nucleus</keyword>
<gene>
    <name evidence="10" type="primary">orc2</name>
</gene>
<accession>A0A8C9RZ65</accession>
<comment type="similarity">
    <text evidence="2 6">Belongs to the ORC2 family.</text>
</comment>
<dbReference type="PANTHER" id="PTHR14052">
    <property type="entry name" value="ORIGIN RECOGNITION COMPLEX SUBUNIT 2"/>
    <property type="match status" value="1"/>
</dbReference>
<dbReference type="OrthoDB" id="20198at2759"/>
<dbReference type="Pfam" id="PF24882">
    <property type="entry name" value="WHD_ORC2"/>
    <property type="match status" value="1"/>
</dbReference>
<evidence type="ECO:0000256" key="4">
    <source>
        <dbReference type="ARBA" id="ARBA00022705"/>
    </source>
</evidence>
<dbReference type="GO" id="GO:0005664">
    <property type="term" value="C:nuclear origin of replication recognition complex"/>
    <property type="evidence" value="ECO:0007669"/>
    <property type="project" value="UniProtKB-UniRule"/>
</dbReference>
<organism evidence="10 11">
    <name type="scientific">Scleropages formosus</name>
    <name type="common">Asian bonytongue</name>
    <name type="synonym">Osteoglossum formosum</name>
    <dbReference type="NCBI Taxonomy" id="113540"/>
    <lineage>
        <taxon>Eukaryota</taxon>
        <taxon>Metazoa</taxon>
        <taxon>Chordata</taxon>
        <taxon>Craniata</taxon>
        <taxon>Vertebrata</taxon>
        <taxon>Euteleostomi</taxon>
        <taxon>Actinopterygii</taxon>
        <taxon>Neopterygii</taxon>
        <taxon>Teleostei</taxon>
        <taxon>Osteoglossocephala</taxon>
        <taxon>Osteoglossomorpha</taxon>
        <taxon>Osteoglossiformes</taxon>
        <taxon>Osteoglossidae</taxon>
        <taxon>Scleropages</taxon>
    </lineage>
</organism>
<evidence type="ECO:0000256" key="3">
    <source>
        <dbReference type="ARBA" id="ARBA00019080"/>
    </source>
</evidence>
<evidence type="ECO:0000256" key="7">
    <source>
        <dbReference type="SAM" id="MobiDB-lite"/>
    </source>
</evidence>
<feature type="compositionally biased region" description="Gly residues" evidence="7">
    <location>
        <begin position="81"/>
        <end position="92"/>
    </location>
</feature>
<feature type="compositionally biased region" description="Low complexity" evidence="7">
    <location>
        <begin position="126"/>
        <end position="145"/>
    </location>
</feature>
<dbReference type="Pfam" id="PF04084">
    <property type="entry name" value="RecA-like_ORC2"/>
    <property type="match status" value="1"/>
</dbReference>
<dbReference type="InterPro" id="IPR056772">
    <property type="entry name" value="RecA-like_ORC2"/>
</dbReference>
<reference evidence="10" key="3">
    <citation type="submission" date="2025-09" db="UniProtKB">
        <authorList>
            <consortium name="Ensembl"/>
        </authorList>
    </citation>
    <scope>IDENTIFICATION</scope>
</reference>
<dbReference type="InterPro" id="IPR007220">
    <property type="entry name" value="ORC2"/>
</dbReference>
<comment type="function">
    <text evidence="6">Component of the origin recognition complex (ORC) that binds origins of replication. DNA-binding is ATP-dependent. ORC is required to assemble the pre-replication complex necessary to initiate DNA replication.</text>
</comment>
<dbReference type="Proteomes" id="UP000694397">
    <property type="component" value="Chromosome 12"/>
</dbReference>
<feature type="domain" description="Origin recognition complex subunit 2 winged-helix" evidence="9">
    <location>
        <begin position="532"/>
        <end position="591"/>
    </location>
</feature>
<keyword evidence="4 6" id="KW-0235">DNA replication</keyword>
<dbReference type="AlphaFoldDB" id="A0A8C9RZ65"/>
<comment type="subcellular location">
    <subcellularLocation>
        <location evidence="1 6">Nucleus</location>
    </subcellularLocation>
</comment>
<feature type="domain" description="Origin recognition complex subunit 2 RecA-like" evidence="8">
    <location>
        <begin position="313"/>
        <end position="474"/>
    </location>
</feature>
<sequence>MSPAKRAAEVSGLYVRFVGDAEVLEHIVERREGAKVPKGSVQKLLALKEDQGPQECEGSVGEQDYLDALGTGATAGEEDGGGGGGGSSGPGGSAVFTFQTAKRSHKMAQMASEMARAPGRTVTFCSPGSPEAAGSPSRGSRGAAGETRTPPKVRPTGGRGRDVRSPAGESWASRLNSFLPQGRKVRFVSSTPHRLRKRLAAPNLRSESDSDLSPSHSEDEEDDDEEEREEKEELREAELTTPSKVAAAALYRTPAKKPKKGLEPSLVEEYFTAHASSKVTTSDRTLQKLQTPKLDQETLARLLDGKPSSYADEINQLNKEHEKFFSKWMLQLQLGFNVLLYGLGSKKPLLERFRTSRLLGVTHLVVNGFFPSITLKSILNSITVEVLEHQGSFRSPVEQMDFIMKSLRQDPSLQVYLVIHNIDGPMLRSEKTQQALGQLASLTNVHVLASIDHINAPLVWDQAKLSLFNWLWYETTTYLPYAEETSYENSLLVQQSGALALSSLTHVLRSLTPNARGIFRLLAEFQLESRDNPSYSGLSFQEFYQRCREAFLVNSDVTLRTQLTEFRDHKLIRTKKGADSVEYLLIPVDPATLTDFLEKEDAQ</sequence>
<feature type="compositionally biased region" description="Low complexity" evidence="7">
    <location>
        <begin position="66"/>
        <end position="75"/>
    </location>
</feature>
<evidence type="ECO:0000259" key="8">
    <source>
        <dbReference type="Pfam" id="PF04084"/>
    </source>
</evidence>
<evidence type="ECO:0000256" key="2">
    <source>
        <dbReference type="ARBA" id="ARBA00007421"/>
    </source>
</evidence>
<reference evidence="10" key="2">
    <citation type="submission" date="2025-08" db="UniProtKB">
        <authorList>
            <consortium name="Ensembl"/>
        </authorList>
    </citation>
    <scope>IDENTIFICATION</scope>
</reference>
<keyword evidence="11" id="KW-1185">Reference proteome</keyword>
<reference evidence="10 11" key="1">
    <citation type="submission" date="2019-04" db="EMBL/GenBank/DDBJ databases">
        <authorList>
            <consortium name="Wellcome Sanger Institute Data Sharing"/>
        </authorList>
    </citation>
    <scope>NUCLEOTIDE SEQUENCE [LARGE SCALE GENOMIC DNA]</scope>
</reference>
<name>A0A8C9RZ65_SCLFO</name>
<evidence type="ECO:0000259" key="9">
    <source>
        <dbReference type="Pfam" id="PF24882"/>
    </source>
</evidence>
<dbReference type="GO" id="GO:0003688">
    <property type="term" value="F:DNA replication origin binding"/>
    <property type="evidence" value="ECO:0007669"/>
    <property type="project" value="UniProtKB-UniRule"/>
</dbReference>
<evidence type="ECO:0000313" key="11">
    <source>
        <dbReference type="Proteomes" id="UP000694397"/>
    </source>
</evidence>
<feature type="region of interest" description="Disordered" evidence="7">
    <location>
        <begin position="50"/>
        <end position="95"/>
    </location>
</feature>
<feature type="compositionally biased region" description="Acidic residues" evidence="7">
    <location>
        <begin position="218"/>
        <end position="230"/>
    </location>
</feature>
<dbReference type="KEGG" id="sfm:108929448"/>
<protein>
    <recommendedName>
        <fullName evidence="3 6">Origin recognition complex subunit 2</fullName>
    </recommendedName>
</protein>
<dbReference type="Ensembl" id="ENSSFOT00015021705.2">
    <property type="protein sequence ID" value="ENSSFOP00015021466.2"/>
    <property type="gene ID" value="ENSSFOG00015013824.2"/>
</dbReference>
<evidence type="ECO:0000256" key="5">
    <source>
        <dbReference type="ARBA" id="ARBA00023242"/>
    </source>
</evidence>
<dbReference type="RefSeq" id="XP_029112528.1">
    <property type="nucleotide sequence ID" value="XM_029256695.1"/>
</dbReference>
<evidence type="ECO:0000256" key="1">
    <source>
        <dbReference type="ARBA" id="ARBA00004123"/>
    </source>
</evidence>
<dbReference type="GeneTree" id="ENSGT00390000015228"/>
<dbReference type="InterPro" id="IPR056773">
    <property type="entry name" value="WHD_ORC2"/>
</dbReference>
<evidence type="ECO:0000313" key="10">
    <source>
        <dbReference type="Ensembl" id="ENSSFOP00015021466.2"/>
    </source>
</evidence>
<dbReference type="GeneID" id="108929448"/>
<dbReference type="PANTHER" id="PTHR14052:SF0">
    <property type="entry name" value="ORIGIN RECOGNITION COMPLEX SUBUNIT 2"/>
    <property type="match status" value="1"/>
</dbReference>
<dbReference type="GO" id="GO:0006260">
    <property type="term" value="P:DNA replication"/>
    <property type="evidence" value="ECO:0007669"/>
    <property type="project" value="UniProtKB-UniRule"/>
</dbReference>
<evidence type="ECO:0000256" key="6">
    <source>
        <dbReference type="RuleBase" id="RU368084"/>
    </source>
</evidence>
<comment type="subunit">
    <text evidence="6">Component of the origin recognition complex (ORC).</text>
</comment>
<dbReference type="CTD" id="4999"/>
<feature type="region of interest" description="Disordered" evidence="7">
    <location>
        <begin position="114"/>
        <end position="262"/>
    </location>
</feature>